<reference evidence="1 2" key="1">
    <citation type="journal article" date="2018" name="Int. J. Syst. Evol. Microbiol.">
        <title>Glycomyces paridis sp. nov., isolated from the medicinal plant Paris polyphylla.</title>
        <authorList>
            <person name="Fang X.M."/>
            <person name="Bai J.L."/>
            <person name="Su J."/>
            <person name="Zhao L.L."/>
            <person name="Liu H.Y."/>
            <person name="Ma B.P."/>
            <person name="Zhang Y.Q."/>
            <person name="Yu L.Y."/>
        </authorList>
    </citation>
    <scope>NUCLEOTIDE SEQUENCE [LARGE SCALE GENOMIC DNA]</scope>
    <source>
        <strain evidence="1 2">CPCC 204357</strain>
    </source>
</reference>
<dbReference type="OrthoDB" id="56388at2"/>
<keyword evidence="2" id="KW-1185">Reference proteome</keyword>
<evidence type="ECO:0000313" key="1">
    <source>
        <dbReference type="EMBL" id="THV28065.1"/>
    </source>
</evidence>
<dbReference type="AlphaFoldDB" id="A0A4S8PEN6"/>
<sequence length="741" mass="81356">MSRDPAELDAQIKAAKGLPDSLAKVERLRELTRRAEAEGLTDASIEANLSLVEALKGSPEPGHRDTNQRYIAQFARCVSLHKAHRERFDDAQYTRLWKSFFWVALKFLEDDPTLVPAAQARALLTDMADHCPPQWTHELHRLTMKLEMRAGDLEAAERCERLLRSAASYDIDRSHEAVSLGLMWATVGRHEDAVRVLRTYALGEGIDDFSLDWAHPSEAHGQLAMSYLALGRTAEARAAHEAGTDRDTIRLGFLPVHLMYCAATGAIERGLALMHGHIHYLCSNYVGLEATRLKAAAAVLIRRAIEQGRGAESWELPEDASAHGPLEKCGGGEEWIYDHFFHRLLDRAQTYAVEMDESHDTRCHIDLVHAILHAPPSTPVEAPRDRWHRDPPAPPVIDGDPAAALAAATALEDPADRGHALWRHLNAAEAAGFTATAFDARLALATTLTARTWSASVATQLAAVAEGLAAQAPRLDRDRREACGPVLDRANARLVDELGAFVPVARVRALLEASARLPGADPLQAYALRIRLEANANRAETVTELWTRAARAPWATEAVPVAAGRAFAELGRHEAAIELLAPRIGTGGVRADDLLASYLRTGRRDEADRAHESTWDAGGMDDTRLLGHLLHCLGAGATERARTLLHANLVRYELPPGDPRSARNHAASVRLATVLTEAGAGEETWLWHDAEPGGEGPYEWTYRTYAEEVGADAAKRVVRLDLCYGTDRLRDEYKAVVDGEW</sequence>
<proteinExistence type="predicted"/>
<name>A0A4S8PEN6_9ACTN</name>
<dbReference type="Proteomes" id="UP000305792">
    <property type="component" value="Unassembled WGS sequence"/>
</dbReference>
<protein>
    <recommendedName>
        <fullName evidence="3">Tetratricopeptide repeat protein</fullName>
    </recommendedName>
</protein>
<dbReference type="EMBL" id="STGX01000009">
    <property type="protein sequence ID" value="THV28065.1"/>
    <property type="molecule type" value="Genomic_DNA"/>
</dbReference>
<evidence type="ECO:0000313" key="2">
    <source>
        <dbReference type="Proteomes" id="UP000305792"/>
    </source>
</evidence>
<gene>
    <name evidence="1" type="ORF">E9998_13895</name>
</gene>
<comment type="caution">
    <text evidence="1">The sequence shown here is derived from an EMBL/GenBank/DDBJ whole genome shotgun (WGS) entry which is preliminary data.</text>
</comment>
<evidence type="ECO:0008006" key="3">
    <source>
        <dbReference type="Google" id="ProtNLM"/>
    </source>
</evidence>
<organism evidence="1 2">
    <name type="scientific">Glycomyces paridis</name>
    <dbReference type="NCBI Taxonomy" id="2126555"/>
    <lineage>
        <taxon>Bacteria</taxon>
        <taxon>Bacillati</taxon>
        <taxon>Actinomycetota</taxon>
        <taxon>Actinomycetes</taxon>
        <taxon>Glycomycetales</taxon>
        <taxon>Glycomycetaceae</taxon>
        <taxon>Glycomyces</taxon>
    </lineage>
</organism>
<dbReference type="RefSeq" id="WP_136530296.1">
    <property type="nucleotide sequence ID" value="NZ_STGX01000009.1"/>
</dbReference>
<accession>A0A4S8PEN6</accession>